<keyword evidence="1" id="KW-0812">Transmembrane</keyword>
<dbReference type="OrthoDB" id="2051525at2"/>
<keyword evidence="1" id="KW-1133">Transmembrane helix</keyword>
<organism evidence="2 3">
    <name type="scientific">Natranaerovirga pectinivora</name>
    <dbReference type="NCBI Taxonomy" id="682400"/>
    <lineage>
        <taxon>Bacteria</taxon>
        <taxon>Bacillati</taxon>
        <taxon>Bacillota</taxon>
        <taxon>Clostridia</taxon>
        <taxon>Lachnospirales</taxon>
        <taxon>Natranaerovirgaceae</taxon>
        <taxon>Natranaerovirga</taxon>
    </lineage>
</organism>
<accession>A0A4V2V0L9</accession>
<dbReference type="Proteomes" id="UP000294902">
    <property type="component" value="Unassembled WGS sequence"/>
</dbReference>
<reference evidence="2 3" key="1">
    <citation type="submission" date="2019-03" db="EMBL/GenBank/DDBJ databases">
        <title>Genomic Encyclopedia of Type Strains, Phase IV (KMG-IV): sequencing the most valuable type-strain genomes for metagenomic binning, comparative biology and taxonomic classification.</title>
        <authorList>
            <person name="Goeker M."/>
        </authorList>
    </citation>
    <scope>NUCLEOTIDE SEQUENCE [LARGE SCALE GENOMIC DNA]</scope>
    <source>
        <strain evidence="2 3">DSM 24629</strain>
    </source>
</reference>
<name>A0A4V2V0L9_9FIRM</name>
<gene>
    <name evidence="2" type="ORF">EDC18_101145</name>
</gene>
<evidence type="ECO:0000313" key="3">
    <source>
        <dbReference type="Proteomes" id="UP000294902"/>
    </source>
</evidence>
<evidence type="ECO:0000256" key="1">
    <source>
        <dbReference type="SAM" id="Phobius"/>
    </source>
</evidence>
<comment type="caution">
    <text evidence="2">The sequence shown here is derived from an EMBL/GenBank/DDBJ whole genome shotgun (WGS) entry which is preliminary data.</text>
</comment>
<evidence type="ECO:0008006" key="4">
    <source>
        <dbReference type="Google" id="ProtNLM"/>
    </source>
</evidence>
<sequence>MEVRRGEKNRKYYVDGNLARPLHVVEEKVQHSNVFVEKRKLRKRNNYLGYKITLTCTILMTLFMCVFYLSKELSVSSQRNLIVRLENQYKQIVNENDMLIGHTMPKWDLDEIYVIATNELGMIHPAGEQVIFYNQESVSYMKQFAQVPMEEQQQNQLTNLVGFMFKGW</sequence>
<dbReference type="AlphaFoldDB" id="A0A4V2V0L9"/>
<feature type="transmembrane region" description="Helical" evidence="1">
    <location>
        <begin position="48"/>
        <end position="69"/>
    </location>
</feature>
<dbReference type="RefSeq" id="WP_132249250.1">
    <property type="nucleotide sequence ID" value="NZ_SMAL01000001.1"/>
</dbReference>
<keyword evidence="3" id="KW-1185">Reference proteome</keyword>
<keyword evidence="1" id="KW-0472">Membrane</keyword>
<dbReference type="EMBL" id="SMAL01000001">
    <property type="protein sequence ID" value="TCT16849.1"/>
    <property type="molecule type" value="Genomic_DNA"/>
</dbReference>
<protein>
    <recommendedName>
        <fullName evidence="4">Cell division protein FtsL</fullName>
    </recommendedName>
</protein>
<proteinExistence type="predicted"/>
<evidence type="ECO:0000313" key="2">
    <source>
        <dbReference type="EMBL" id="TCT16849.1"/>
    </source>
</evidence>